<keyword evidence="3" id="KW-0520">NAD</keyword>
<reference evidence="4 5" key="1">
    <citation type="submission" date="2019-11" db="EMBL/GenBank/DDBJ databases">
        <title>Draft genome of Amycolatopsis RM579.</title>
        <authorList>
            <person name="Duangmal K."/>
            <person name="Mingma R."/>
        </authorList>
    </citation>
    <scope>NUCLEOTIDE SEQUENCE [LARGE SCALE GENOMIC DNA]</scope>
    <source>
        <strain evidence="4 5">RM579</strain>
    </source>
</reference>
<evidence type="ECO:0000256" key="3">
    <source>
        <dbReference type="ARBA" id="ARBA00023027"/>
    </source>
</evidence>
<dbReference type="Gene3D" id="3.40.50.720">
    <property type="entry name" value="NAD(P)-binding Rossmann-like Domain"/>
    <property type="match status" value="1"/>
</dbReference>
<evidence type="ECO:0000313" key="4">
    <source>
        <dbReference type="EMBL" id="MTD56601.1"/>
    </source>
</evidence>
<evidence type="ECO:0000256" key="2">
    <source>
        <dbReference type="ARBA" id="ARBA00023002"/>
    </source>
</evidence>
<dbReference type="PANTHER" id="PTHR24321:SF8">
    <property type="entry name" value="ESTRADIOL 17-BETA-DEHYDROGENASE 8-RELATED"/>
    <property type="match status" value="1"/>
</dbReference>
<dbReference type="InterPro" id="IPR023985">
    <property type="entry name" value="SDR_subfam_1"/>
</dbReference>
<dbReference type="GO" id="GO:0016491">
    <property type="term" value="F:oxidoreductase activity"/>
    <property type="evidence" value="ECO:0007669"/>
    <property type="project" value="UniProtKB-KW"/>
</dbReference>
<dbReference type="Proteomes" id="UP000440096">
    <property type="component" value="Unassembled WGS sequence"/>
</dbReference>
<comment type="caution">
    <text evidence="4">The sequence shown here is derived from an EMBL/GenBank/DDBJ whole genome shotgun (WGS) entry which is preliminary data.</text>
</comment>
<dbReference type="NCBIfam" id="TIGR03971">
    <property type="entry name" value="SDR_subfam_1"/>
    <property type="match status" value="1"/>
</dbReference>
<dbReference type="EC" id="1.1.99.-" evidence="4"/>
<gene>
    <name evidence="4" type="ORF">GKO32_21915</name>
</gene>
<dbReference type="AlphaFoldDB" id="A0A6N7Z6L1"/>
<keyword evidence="5" id="KW-1185">Reference proteome</keyword>
<dbReference type="PRINTS" id="PR00081">
    <property type="entry name" value="GDHRDH"/>
</dbReference>
<sequence>MTSEGRLAGKIALITGAARGVGRAHAVRFAEEGADIIAVDVCRDLDTVRYPLSTSDDLALTAKLVGELGRRVATYEADVRVLSELEAAVAHGVSELGRLDIVCANAGVIAGHGLTWQLTEQEWQDTHDVNVRGVWNTIRAVLPVLRDSGGGAVVLTGSVAAYQAELDLAHHTSAAHSLDGLMKSLAVELAQFGVRVNSVNPGRVLTPLADNDELRPLFTLSTHILPVSWLDPADVSHAAVYLASDESRHVTGTSLRVDAGATHPFKLT</sequence>
<dbReference type="InterPro" id="IPR002347">
    <property type="entry name" value="SDR_fam"/>
</dbReference>
<proteinExistence type="inferred from homology"/>
<dbReference type="RefSeq" id="WP_154758755.1">
    <property type="nucleotide sequence ID" value="NZ_WMBA01000036.1"/>
</dbReference>
<dbReference type="Pfam" id="PF13561">
    <property type="entry name" value="adh_short_C2"/>
    <property type="match status" value="1"/>
</dbReference>
<protein>
    <submittedName>
        <fullName evidence="4">Mycofactocin-coupled SDR family oxidoreductase</fullName>
        <ecNumber evidence="4">1.1.99.-</ecNumber>
    </submittedName>
</protein>
<dbReference type="SUPFAM" id="SSF51735">
    <property type="entry name" value="NAD(P)-binding Rossmann-fold domains"/>
    <property type="match status" value="1"/>
</dbReference>
<evidence type="ECO:0000313" key="5">
    <source>
        <dbReference type="Proteomes" id="UP000440096"/>
    </source>
</evidence>
<name>A0A6N7Z6L1_9PSEU</name>
<dbReference type="CDD" id="cd05233">
    <property type="entry name" value="SDR_c"/>
    <property type="match status" value="1"/>
</dbReference>
<dbReference type="FunFam" id="3.40.50.720:FF:000084">
    <property type="entry name" value="Short-chain dehydrogenase reductase"/>
    <property type="match status" value="1"/>
</dbReference>
<dbReference type="PANTHER" id="PTHR24321">
    <property type="entry name" value="DEHYDROGENASES, SHORT CHAIN"/>
    <property type="match status" value="1"/>
</dbReference>
<comment type="similarity">
    <text evidence="1">Belongs to the short-chain dehydrogenases/reductases (SDR) family.</text>
</comment>
<dbReference type="EMBL" id="WMBA01000036">
    <property type="protein sequence ID" value="MTD56601.1"/>
    <property type="molecule type" value="Genomic_DNA"/>
</dbReference>
<accession>A0A6N7Z6L1</accession>
<organism evidence="4 5">
    <name type="scientific">Amycolatopsis pithecellobii</name>
    <dbReference type="NCBI Taxonomy" id="664692"/>
    <lineage>
        <taxon>Bacteria</taxon>
        <taxon>Bacillati</taxon>
        <taxon>Actinomycetota</taxon>
        <taxon>Actinomycetes</taxon>
        <taxon>Pseudonocardiales</taxon>
        <taxon>Pseudonocardiaceae</taxon>
        <taxon>Amycolatopsis</taxon>
    </lineage>
</organism>
<dbReference type="InterPro" id="IPR036291">
    <property type="entry name" value="NAD(P)-bd_dom_sf"/>
</dbReference>
<dbReference type="OrthoDB" id="286404at2"/>
<evidence type="ECO:0000256" key="1">
    <source>
        <dbReference type="ARBA" id="ARBA00006484"/>
    </source>
</evidence>
<keyword evidence="2 4" id="KW-0560">Oxidoreductase</keyword>